<keyword evidence="4" id="KW-0227">DNA damage</keyword>
<dbReference type="RefSeq" id="WP_344736610.1">
    <property type="nucleotide sequence ID" value="NZ_BAAAYU010000001.1"/>
</dbReference>
<keyword evidence="10" id="KW-0413">Isomerase</keyword>
<evidence type="ECO:0000256" key="9">
    <source>
        <dbReference type="ARBA" id="ARBA00023204"/>
    </source>
</evidence>
<evidence type="ECO:0000256" key="11">
    <source>
        <dbReference type="ARBA" id="ARBA00034617"/>
    </source>
</evidence>
<comment type="catalytic activity">
    <reaction evidence="11">
        <text>Couples ATP hydrolysis with the unwinding of duplex DNA by translocating in the 3'-5' direction.</text>
        <dbReference type="EC" id="5.6.2.4"/>
    </reaction>
</comment>
<keyword evidence="8 14" id="KW-0067">ATP-binding</keyword>
<evidence type="ECO:0000256" key="12">
    <source>
        <dbReference type="ARBA" id="ARBA00034808"/>
    </source>
</evidence>
<evidence type="ECO:0000313" key="18">
    <source>
        <dbReference type="Proteomes" id="UP001501697"/>
    </source>
</evidence>
<reference evidence="18" key="1">
    <citation type="journal article" date="2019" name="Int. J. Syst. Evol. Microbiol.">
        <title>The Global Catalogue of Microorganisms (GCM) 10K type strain sequencing project: providing services to taxonomists for standard genome sequencing and annotation.</title>
        <authorList>
            <consortium name="The Broad Institute Genomics Platform"/>
            <consortium name="The Broad Institute Genome Sequencing Center for Infectious Disease"/>
            <person name="Wu L."/>
            <person name="Ma J."/>
        </authorList>
    </citation>
    <scope>NUCLEOTIDE SEQUENCE [LARGE SCALE GENOMIC DNA]</scope>
    <source>
        <strain evidence="18">JCM 16544</strain>
    </source>
</reference>
<proteinExistence type="inferred from homology"/>
<gene>
    <name evidence="17" type="ORF">GCM10022200_08200</name>
</gene>
<evidence type="ECO:0000256" key="5">
    <source>
        <dbReference type="ARBA" id="ARBA00022801"/>
    </source>
</evidence>
<dbReference type="Gene3D" id="1.10.486.10">
    <property type="entry name" value="PCRA, domain 4"/>
    <property type="match status" value="1"/>
</dbReference>
<keyword evidence="3 14" id="KW-0547">Nucleotide-binding</keyword>
<evidence type="ECO:0000256" key="10">
    <source>
        <dbReference type="ARBA" id="ARBA00023235"/>
    </source>
</evidence>
<evidence type="ECO:0000313" key="17">
    <source>
        <dbReference type="EMBL" id="GAA3628073.1"/>
    </source>
</evidence>
<dbReference type="InterPro" id="IPR013986">
    <property type="entry name" value="DExx_box_DNA_helicase_dom_sf"/>
</dbReference>
<evidence type="ECO:0000256" key="13">
    <source>
        <dbReference type="ARBA" id="ARBA00048988"/>
    </source>
</evidence>
<evidence type="ECO:0000256" key="2">
    <source>
        <dbReference type="ARBA" id="ARBA00022722"/>
    </source>
</evidence>
<evidence type="ECO:0000256" key="6">
    <source>
        <dbReference type="ARBA" id="ARBA00022806"/>
    </source>
</evidence>
<protein>
    <recommendedName>
        <fullName evidence="12">DNA 3'-5' helicase</fullName>
        <ecNumber evidence="12">5.6.2.4</ecNumber>
    </recommendedName>
</protein>
<dbReference type="Pfam" id="PF00580">
    <property type="entry name" value="UvrD-helicase"/>
    <property type="match status" value="1"/>
</dbReference>
<dbReference type="InterPro" id="IPR014016">
    <property type="entry name" value="UvrD-like_ATP-bd"/>
</dbReference>
<dbReference type="Gene3D" id="1.10.10.160">
    <property type="match status" value="1"/>
</dbReference>
<keyword evidence="2" id="KW-0540">Nuclease</keyword>
<dbReference type="EMBL" id="BAAAYU010000001">
    <property type="protein sequence ID" value="GAA3628073.1"/>
    <property type="molecule type" value="Genomic_DNA"/>
</dbReference>
<keyword evidence="9" id="KW-0234">DNA repair</keyword>
<evidence type="ECO:0000256" key="7">
    <source>
        <dbReference type="ARBA" id="ARBA00022839"/>
    </source>
</evidence>
<feature type="domain" description="UvrD-like helicase ATP-binding" evidence="15">
    <location>
        <begin position="9"/>
        <end position="310"/>
    </location>
</feature>
<dbReference type="Proteomes" id="UP001501697">
    <property type="component" value="Unassembled WGS sequence"/>
</dbReference>
<feature type="binding site" evidence="14">
    <location>
        <begin position="30"/>
        <end position="37"/>
    </location>
    <ligand>
        <name>ATP</name>
        <dbReference type="ChEBI" id="CHEBI:30616"/>
    </ligand>
</feature>
<dbReference type="InterPro" id="IPR000212">
    <property type="entry name" value="DNA_helicase_UvrD/REP"/>
</dbReference>
<comment type="catalytic activity">
    <reaction evidence="13">
        <text>ATP + H2O = ADP + phosphate + H(+)</text>
        <dbReference type="Rhea" id="RHEA:13065"/>
        <dbReference type="ChEBI" id="CHEBI:15377"/>
        <dbReference type="ChEBI" id="CHEBI:15378"/>
        <dbReference type="ChEBI" id="CHEBI:30616"/>
        <dbReference type="ChEBI" id="CHEBI:43474"/>
        <dbReference type="ChEBI" id="CHEBI:456216"/>
        <dbReference type="EC" id="5.6.2.4"/>
    </reaction>
</comment>
<keyword evidence="5 14" id="KW-0378">Hydrolase</keyword>
<keyword evidence="6 14" id="KW-0347">Helicase</keyword>
<evidence type="ECO:0000256" key="3">
    <source>
        <dbReference type="ARBA" id="ARBA00022741"/>
    </source>
</evidence>
<organism evidence="17 18">
    <name type="scientific">Microbacterium awajiense</name>
    <dbReference type="NCBI Taxonomy" id="415214"/>
    <lineage>
        <taxon>Bacteria</taxon>
        <taxon>Bacillati</taxon>
        <taxon>Actinomycetota</taxon>
        <taxon>Actinomycetes</taxon>
        <taxon>Micrococcales</taxon>
        <taxon>Microbacteriaceae</taxon>
        <taxon>Microbacterium</taxon>
    </lineage>
</organism>
<evidence type="ECO:0000256" key="4">
    <source>
        <dbReference type="ARBA" id="ARBA00022763"/>
    </source>
</evidence>
<dbReference type="PROSITE" id="PS51198">
    <property type="entry name" value="UVRD_HELICASE_ATP_BIND"/>
    <property type="match status" value="1"/>
</dbReference>
<evidence type="ECO:0000259" key="15">
    <source>
        <dbReference type="PROSITE" id="PS51198"/>
    </source>
</evidence>
<name>A0ABP7AAC1_9MICO</name>
<dbReference type="PROSITE" id="PS51217">
    <property type="entry name" value="UVRD_HELICASE_CTER"/>
    <property type="match status" value="1"/>
</dbReference>
<dbReference type="Pfam" id="PF12705">
    <property type="entry name" value="PDDEXK_1"/>
    <property type="match status" value="1"/>
</dbReference>
<dbReference type="InterPro" id="IPR027417">
    <property type="entry name" value="P-loop_NTPase"/>
</dbReference>
<evidence type="ECO:0000259" key="16">
    <source>
        <dbReference type="PROSITE" id="PS51217"/>
    </source>
</evidence>
<dbReference type="InterPro" id="IPR038726">
    <property type="entry name" value="PDDEXK_AddAB-type"/>
</dbReference>
<dbReference type="InterPro" id="IPR014017">
    <property type="entry name" value="DNA_helicase_UvrD-like_C"/>
</dbReference>
<accession>A0ABP7AAC1</accession>
<dbReference type="SUPFAM" id="SSF52540">
    <property type="entry name" value="P-loop containing nucleoside triphosphate hydrolases"/>
    <property type="match status" value="1"/>
</dbReference>
<dbReference type="PANTHER" id="PTHR11070">
    <property type="entry name" value="UVRD / RECB / PCRA DNA HELICASE FAMILY MEMBER"/>
    <property type="match status" value="1"/>
</dbReference>
<evidence type="ECO:0000256" key="8">
    <source>
        <dbReference type="ARBA" id="ARBA00022840"/>
    </source>
</evidence>
<evidence type="ECO:0000256" key="14">
    <source>
        <dbReference type="PROSITE-ProRule" id="PRU00560"/>
    </source>
</evidence>
<evidence type="ECO:0000256" key="1">
    <source>
        <dbReference type="ARBA" id="ARBA00009922"/>
    </source>
</evidence>
<feature type="domain" description="UvrD-like helicase C-terminal" evidence="16">
    <location>
        <begin position="314"/>
        <end position="619"/>
    </location>
</feature>
<dbReference type="EC" id="5.6.2.4" evidence="12"/>
<keyword evidence="18" id="KW-1185">Reference proteome</keyword>
<keyword evidence="7" id="KW-0269">Exonuclease</keyword>
<comment type="caution">
    <text evidence="17">The sequence shown here is derived from an EMBL/GenBank/DDBJ whole genome shotgun (WGS) entry which is preliminary data.</text>
</comment>
<dbReference type="PANTHER" id="PTHR11070:SF59">
    <property type="entry name" value="DNA 3'-5' HELICASE"/>
    <property type="match status" value="1"/>
</dbReference>
<sequence>MPAGPPPLVDDERQAEVVALPAGASGVVLGGPGTGKTATLIARVSTLLRSGVVQPDELLVLTPTRQTATALRDRLAAGLDIATPGPLARSIASFAFQVVRAAAVAAKEPLPQLLTAGDQDRIIAELLAGDDEDAASGRPRWPERLGSALRGSRQFRSELRALFAECAERGISPADLGEVGRAASRPAWVAAGSFFAEYRDTLGAMRAAHREAAELVVEAASLLTGTGPVADARVGPAGRLRVVLVDDAQELSAGGLALVAALRRRGVAVLALGDPDIGSGAFRGSGPELFARLCATLGSTWVLDAPHRAAPEITHLVRTVTAAIGVAGRVEHRRAPGAAPEGDGVTTHVLGSPFEEVDRVARLLREWHVMHGTPWGRLAVIVHDSRQVSDLEVELAAREVPTRAAALPRPLGGEQVVRDLLSVVSLGLAPAGERQYDDLVAALLSPFGGLDAVSVRRLRARLRQAELADGGARAARELLVEAMADPIELAGQTAPEGRAAARLAETLAAVHAQGRRGVDIHRLLWTVWDAARSPSGRRLADAWGEAASAPGALAAETGRALDALVALFDAAKRFVERSPGERPEVFVRRVLDSAVPEDTLTTPDRPDAVAVLTPAAALGTEFDGVVVAGVQDGVWPNLRLRGGSLESWRLADDVRVWRETGGVPEAPDVVDRRRAALHDELRLFVRAVSRARSRVAVTAVDDDDLGPSPLFGFLPDPQPGRDAEAEHPFTLRGLVARHRRTLTVSASDDERAAAAAQLAVMVRERVPGADPSEWFGLRAPTATGPLRDADRVPVPLSPSKLKTFEECPLDWAIRALGGDVRTWSAGAGTILHAAMEDVPTGELDDLRAVVDARWGELEFEADWLSRKERAWAEVLTGRLHAYLREFHRHGGVALGAESRFRLAVGLDAEPDAATPVHVLAPDAERPEGRLAVLSGSIDRVERFAAGAGERLPIDPDDPADRVVIADLKTGRSEKRLADAKVVDDPQLAAYQLALLEGSIPGTEGARNAGARLIVLSHTTRAEPQYRLARQPPMDAAARAAFLERIVRVAREMAAASFAAPVDAHCATSRFGVCALHTVKAVSSS</sequence>
<comment type="similarity">
    <text evidence="1">Belongs to the helicase family. UvrD subfamily.</text>
</comment>
<dbReference type="Gene3D" id="3.40.50.300">
    <property type="entry name" value="P-loop containing nucleotide triphosphate hydrolases"/>
    <property type="match status" value="2"/>
</dbReference>
<dbReference type="GO" id="GO:0004386">
    <property type="term" value="F:helicase activity"/>
    <property type="evidence" value="ECO:0007669"/>
    <property type="project" value="UniProtKB-KW"/>
</dbReference>